<feature type="compositionally biased region" description="Basic and acidic residues" evidence="5">
    <location>
        <begin position="47"/>
        <end position="59"/>
    </location>
</feature>
<dbReference type="Proteomes" id="UP000001449">
    <property type="component" value="Chromosome 12"/>
</dbReference>
<gene>
    <name evidence="8" type="ORF">THAPSDRAFT_8997</name>
</gene>
<evidence type="ECO:0008006" key="10">
    <source>
        <dbReference type="Google" id="ProtNLM"/>
    </source>
</evidence>
<dbReference type="RefSeq" id="XP_002292974.1">
    <property type="nucleotide sequence ID" value="XM_002292938.1"/>
</dbReference>
<reference evidence="8 9" key="1">
    <citation type="journal article" date="2004" name="Science">
        <title>The genome of the diatom Thalassiosira pseudonana: ecology, evolution, and metabolism.</title>
        <authorList>
            <person name="Armbrust E.V."/>
            <person name="Berges J.A."/>
            <person name="Bowler C."/>
            <person name="Green B.R."/>
            <person name="Martinez D."/>
            <person name="Putnam N.H."/>
            <person name="Zhou S."/>
            <person name="Allen A.E."/>
            <person name="Apt K.E."/>
            <person name="Bechner M."/>
            <person name="Brzezinski M.A."/>
            <person name="Chaal B.K."/>
            <person name="Chiovitti A."/>
            <person name="Davis A.K."/>
            <person name="Demarest M.S."/>
            <person name="Detter J.C."/>
            <person name="Glavina T."/>
            <person name="Goodstein D."/>
            <person name="Hadi M.Z."/>
            <person name="Hellsten U."/>
            <person name="Hildebrand M."/>
            <person name="Jenkins B.D."/>
            <person name="Jurka J."/>
            <person name="Kapitonov V.V."/>
            <person name="Kroger N."/>
            <person name="Lau W.W."/>
            <person name="Lane T.W."/>
            <person name="Larimer F.W."/>
            <person name="Lippmeier J.C."/>
            <person name="Lucas S."/>
            <person name="Medina M."/>
            <person name="Montsant A."/>
            <person name="Obornik M."/>
            <person name="Parker M.S."/>
            <person name="Palenik B."/>
            <person name="Pazour G.J."/>
            <person name="Richardson P.M."/>
            <person name="Rynearson T.A."/>
            <person name="Saito M.A."/>
            <person name="Schwartz D.C."/>
            <person name="Thamatrakoln K."/>
            <person name="Valentin K."/>
            <person name="Vardi A."/>
            <person name="Wilkerson F.P."/>
            <person name="Rokhsar D.S."/>
        </authorList>
    </citation>
    <scope>NUCLEOTIDE SEQUENCE [LARGE SCALE GENOMIC DNA]</scope>
    <source>
        <strain evidence="8 9">CCMP1335</strain>
    </source>
</reference>
<feature type="compositionally biased region" description="Low complexity" evidence="5">
    <location>
        <begin position="147"/>
        <end position="170"/>
    </location>
</feature>
<dbReference type="Gene3D" id="3.40.50.300">
    <property type="entry name" value="P-loop containing nucleotide triphosphate hydrolases"/>
    <property type="match status" value="2"/>
</dbReference>
<dbReference type="InterPro" id="IPR027417">
    <property type="entry name" value="P-loop_NTPase"/>
</dbReference>
<feature type="domain" description="Helicase C-terminal" evidence="7">
    <location>
        <begin position="438"/>
        <end position="610"/>
    </location>
</feature>
<dbReference type="SMART" id="SM00487">
    <property type="entry name" value="DEXDc"/>
    <property type="match status" value="1"/>
</dbReference>
<dbReference type="InterPro" id="IPR014001">
    <property type="entry name" value="Helicase_ATP-bd"/>
</dbReference>
<dbReference type="HOGENOM" id="CLU_415351_0_0_1"/>
<dbReference type="PROSITE" id="PS51194">
    <property type="entry name" value="HELICASE_CTER"/>
    <property type="match status" value="1"/>
</dbReference>
<sequence length="661" mass="72685">MAAITPSSITTFANAFVTPLSSSQASHCASNTRHTPTYKTSTSLWVSRERTSRSSDTRGGRSNSNRGRGGGGRGTGRGRGQQEPQRSGGQRVRNNYNDDGVQSDGGFDAYDQYGPNDGFSFDEFEDDYGDDDYHYDDYEDDTSFDYPSNQSNQGSQSNTPSTSVPSTTFYSQKSLTDPSFSIPNTSFFPQLCQSAKITRPSRIQSLAWPPLLRGENCIVADQTGSGKTLAYMLPLLQKLHLSDRKDEMDESLTITQRKKMRTGSPRIVVLTPTAELADQIHSVCTGLNENLSKQGGVDAWNFSPFVTTATGSHATNIRDQIRMLQSTPVDVLISTPGRLATILRTKNAGLDLGHVQSMVLDEVDFLLVDETFGPQLRTVGVAVQSGSADKADAADGDKQPQFIFVTATLPDDVLESIKSEFPSVTELRGPGLHRITPSVHQSLVDVSVPATSNRDPRACFDIKTCRNVENVLRRKDRRGRRNRVWAYHNALGADVRLKNLYSFSHDGANYEDDDGMERILVCTDRAARGIDFDASPIDHVVLFDFPKDPAEYVRRVGRTARAGRAGASTVFAYGWQLPIARQIMGLASGKGKKKGFGKLENFTMMRSSDGWDEKDREDEFYTKGGGKRRKEIAMGEGGMKKKPRHVDRGDGGKSNAGKRGK</sequence>
<organism evidence="8 9">
    <name type="scientific">Thalassiosira pseudonana</name>
    <name type="common">Marine diatom</name>
    <name type="synonym">Cyclotella nana</name>
    <dbReference type="NCBI Taxonomy" id="35128"/>
    <lineage>
        <taxon>Eukaryota</taxon>
        <taxon>Sar</taxon>
        <taxon>Stramenopiles</taxon>
        <taxon>Ochrophyta</taxon>
        <taxon>Bacillariophyta</taxon>
        <taxon>Coscinodiscophyceae</taxon>
        <taxon>Thalassiosirophycidae</taxon>
        <taxon>Thalassiosirales</taxon>
        <taxon>Thalassiosiraceae</taxon>
        <taxon>Thalassiosira</taxon>
    </lineage>
</organism>
<dbReference type="GeneID" id="7445782"/>
<evidence type="ECO:0000256" key="3">
    <source>
        <dbReference type="ARBA" id="ARBA00022806"/>
    </source>
</evidence>
<evidence type="ECO:0000259" key="6">
    <source>
        <dbReference type="PROSITE" id="PS51192"/>
    </source>
</evidence>
<dbReference type="InParanoid" id="B8CA32"/>
<evidence type="ECO:0000259" key="7">
    <source>
        <dbReference type="PROSITE" id="PS51194"/>
    </source>
</evidence>
<dbReference type="GO" id="GO:0004386">
    <property type="term" value="F:helicase activity"/>
    <property type="evidence" value="ECO:0007669"/>
    <property type="project" value="UniProtKB-KW"/>
</dbReference>
<feature type="compositionally biased region" description="Acidic residues" evidence="5">
    <location>
        <begin position="120"/>
        <end position="130"/>
    </location>
</feature>
<dbReference type="PANTHER" id="PTHR47960">
    <property type="entry name" value="DEAD-BOX ATP-DEPENDENT RNA HELICASE 50"/>
    <property type="match status" value="1"/>
</dbReference>
<dbReference type="PROSITE" id="PS51192">
    <property type="entry name" value="HELICASE_ATP_BIND_1"/>
    <property type="match status" value="1"/>
</dbReference>
<keyword evidence="4" id="KW-0067">ATP-binding</keyword>
<feature type="domain" description="Helicase ATP-binding" evidence="6">
    <location>
        <begin position="208"/>
        <end position="427"/>
    </location>
</feature>
<dbReference type="CDD" id="cd00268">
    <property type="entry name" value="DEADc"/>
    <property type="match status" value="1"/>
</dbReference>
<dbReference type="Pfam" id="PF00270">
    <property type="entry name" value="DEAD"/>
    <property type="match status" value="1"/>
</dbReference>
<feature type="region of interest" description="Disordered" evidence="5">
    <location>
        <begin position="610"/>
        <end position="661"/>
    </location>
</feature>
<feature type="compositionally biased region" description="Polar residues" evidence="5">
    <location>
        <begin position="22"/>
        <end position="45"/>
    </location>
</feature>
<accession>B8CA32</accession>
<dbReference type="InterPro" id="IPR044742">
    <property type="entry name" value="DEAD/DEAH_RhlB"/>
</dbReference>
<dbReference type="Pfam" id="PF00271">
    <property type="entry name" value="Helicase_C"/>
    <property type="match status" value="1"/>
</dbReference>
<dbReference type="SUPFAM" id="SSF52540">
    <property type="entry name" value="P-loop containing nucleoside triphosphate hydrolases"/>
    <property type="match status" value="2"/>
</dbReference>
<dbReference type="SMART" id="SM00490">
    <property type="entry name" value="HELICc"/>
    <property type="match status" value="1"/>
</dbReference>
<evidence type="ECO:0000256" key="1">
    <source>
        <dbReference type="ARBA" id="ARBA00022741"/>
    </source>
</evidence>
<keyword evidence="2" id="KW-0378">Hydrolase</keyword>
<dbReference type="PaxDb" id="35128-Thaps8997"/>
<dbReference type="OMA" id="HAKQNSN"/>
<evidence type="ECO:0000256" key="4">
    <source>
        <dbReference type="ARBA" id="ARBA00022840"/>
    </source>
</evidence>
<keyword evidence="1" id="KW-0547">Nucleotide-binding</keyword>
<keyword evidence="9" id="KW-1185">Reference proteome</keyword>
<evidence type="ECO:0000256" key="5">
    <source>
        <dbReference type="SAM" id="MobiDB-lite"/>
    </source>
</evidence>
<feature type="region of interest" description="Disordered" evidence="5">
    <location>
        <begin position="22"/>
        <end position="170"/>
    </location>
</feature>
<evidence type="ECO:0000256" key="2">
    <source>
        <dbReference type="ARBA" id="ARBA00022801"/>
    </source>
</evidence>
<dbReference type="KEGG" id="tps:THAPSDRAFT_8997"/>
<dbReference type="STRING" id="35128.B8CA32"/>
<dbReference type="EMBL" id="CM000647">
    <property type="protein sequence ID" value="EED89435.1"/>
    <property type="molecule type" value="Genomic_DNA"/>
</dbReference>
<dbReference type="GO" id="GO:0016787">
    <property type="term" value="F:hydrolase activity"/>
    <property type="evidence" value="ECO:0007669"/>
    <property type="project" value="UniProtKB-KW"/>
</dbReference>
<evidence type="ECO:0000313" key="8">
    <source>
        <dbReference type="EMBL" id="EED89435.1"/>
    </source>
</evidence>
<keyword evidence="3" id="KW-0347">Helicase</keyword>
<evidence type="ECO:0000313" key="9">
    <source>
        <dbReference type="Proteomes" id="UP000001449"/>
    </source>
</evidence>
<feature type="compositionally biased region" description="Gly residues" evidence="5">
    <location>
        <begin position="67"/>
        <end position="79"/>
    </location>
</feature>
<dbReference type="CDD" id="cd18787">
    <property type="entry name" value="SF2_C_DEAD"/>
    <property type="match status" value="1"/>
</dbReference>
<dbReference type="AlphaFoldDB" id="B8CA32"/>
<name>B8CA32_THAPS</name>
<dbReference type="InterPro" id="IPR011545">
    <property type="entry name" value="DEAD/DEAH_box_helicase_dom"/>
</dbReference>
<protein>
    <recommendedName>
        <fullName evidence="10">P-loop containing nucleoside triphosphate hydrolase protein</fullName>
    </recommendedName>
</protein>
<dbReference type="InterPro" id="IPR001650">
    <property type="entry name" value="Helicase_C-like"/>
</dbReference>
<feature type="compositionally biased region" description="Basic and acidic residues" evidence="5">
    <location>
        <begin position="610"/>
        <end position="621"/>
    </location>
</feature>
<proteinExistence type="predicted"/>
<dbReference type="GO" id="GO:0005524">
    <property type="term" value="F:ATP binding"/>
    <property type="evidence" value="ECO:0007669"/>
    <property type="project" value="UniProtKB-KW"/>
</dbReference>
<reference evidence="8 9" key="2">
    <citation type="journal article" date="2008" name="Nature">
        <title>The Phaeodactylum genome reveals the evolutionary history of diatom genomes.</title>
        <authorList>
            <person name="Bowler C."/>
            <person name="Allen A.E."/>
            <person name="Badger J.H."/>
            <person name="Grimwood J."/>
            <person name="Jabbari K."/>
            <person name="Kuo A."/>
            <person name="Maheswari U."/>
            <person name="Martens C."/>
            <person name="Maumus F."/>
            <person name="Otillar R.P."/>
            <person name="Rayko E."/>
            <person name="Salamov A."/>
            <person name="Vandepoele K."/>
            <person name="Beszteri B."/>
            <person name="Gruber A."/>
            <person name="Heijde M."/>
            <person name="Katinka M."/>
            <person name="Mock T."/>
            <person name="Valentin K."/>
            <person name="Verret F."/>
            <person name="Berges J.A."/>
            <person name="Brownlee C."/>
            <person name="Cadoret J.P."/>
            <person name="Chiovitti A."/>
            <person name="Choi C.J."/>
            <person name="Coesel S."/>
            <person name="De Martino A."/>
            <person name="Detter J.C."/>
            <person name="Durkin C."/>
            <person name="Falciatore A."/>
            <person name="Fournet J."/>
            <person name="Haruta M."/>
            <person name="Huysman M.J."/>
            <person name="Jenkins B.D."/>
            <person name="Jiroutova K."/>
            <person name="Jorgensen R.E."/>
            <person name="Joubert Y."/>
            <person name="Kaplan A."/>
            <person name="Kroger N."/>
            <person name="Kroth P.G."/>
            <person name="La Roche J."/>
            <person name="Lindquist E."/>
            <person name="Lommer M."/>
            <person name="Martin-Jezequel V."/>
            <person name="Lopez P.J."/>
            <person name="Lucas S."/>
            <person name="Mangogna M."/>
            <person name="McGinnis K."/>
            <person name="Medlin L.K."/>
            <person name="Montsant A."/>
            <person name="Oudot-Le Secq M.P."/>
            <person name="Napoli C."/>
            <person name="Obornik M."/>
            <person name="Parker M.S."/>
            <person name="Petit J.L."/>
            <person name="Porcel B.M."/>
            <person name="Poulsen N."/>
            <person name="Robison M."/>
            <person name="Rychlewski L."/>
            <person name="Rynearson T.A."/>
            <person name="Schmutz J."/>
            <person name="Shapiro H."/>
            <person name="Siaut M."/>
            <person name="Stanley M."/>
            <person name="Sussman M.R."/>
            <person name="Taylor A.R."/>
            <person name="Vardi A."/>
            <person name="von Dassow P."/>
            <person name="Vyverman W."/>
            <person name="Willis A."/>
            <person name="Wyrwicz L.S."/>
            <person name="Rokhsar D.S."/>
            <person name="Weissenbach J."/>
            <person name="Armbrust E.V."/>
            <person name="Green B.R."/>
            <person name="Van de Peer Y."/>
            <person name="Grigoriev I.V."/>
        </authorList>
    </citation>
    <scope>NUCLEOTIDE SEQUENCE [LARGE SCALE GENOMIC DNA]</scope>
    <source>
        <strain evidence="8 9">CCMP1335</strain>
    </source>
</reference>
<feature type="compositionally biased region" description="Low complexity" evidence="5">
    <location>
        <begin position="81"/>
        <end position="91"/>
    </location>
</feature>
<dbReference type="GO" id="GO:0003729">
    <property type="term" value="F:mRNA binding"/>
    <property type="evidence" value="ECO:0000318"/>
    <property type="project" value="GO_Central"/>
</dbReference>
<dbReference type="eggNOG" id="KOG0331">
    <property type="taxonomic scope" value="Eukaryota"/>
</dbReference>